<dbReference type="InterPro" id="IPR001647">
    <property type="entry name" value="HTH_TetR"/>
</dbReference>
<dbReference type="InterPro" id="IPR050109">
    <property type="entry name" value="HTH-type_TetR-like_transc_reg"/>
</dbReference>
<dbReference type="PROSITE" id="PS50977">
    <property type="entry name" value="HTH_TETR_2"/>
    <property type="match status" value="1"/>
</dbReference>
<evidence type="ECO:0000313" key="7">
    <source>
        <dbReference type="Proteomes" id="UP001500729"/>
    </source>
</evidence>
<dbReference type="Proteomes" id="UP001500729">
    <property type="component" value="Unassembled WGS sequence"/>
</dbReference>
<organism evidence="6 7">
    <name type="scientific">Saccharopolyspora erythraea</name>
    <name type="common">Streptomyces erythraeus</name>
    <dbReference type="NCBI Taxonomy" id="1836"/>
    <lineage>
        <taxon>Bacteria</taxon>
        <taxon>Bacillati</taxon>
        <taxon>Actinomycetota</taxon>
        <taxon>Actinomycetes</taxon>
        <taxon>Pseudonocardiales</taxon>
        <taxon>Pseudonocardiaceae</taxon>
        <taxon>Saccharopolyspora</taxon>
    </lineage>
</organism>
<feature type="domain" description="HTH tetR-type" evidence="5">
    <location>
        <begin position="6"/>
        <end position="66"/>
    </location>
</feature>
<evidence type="ECO:0000256" key="3">
    <source>
        <dbReference type="ARBA" id="ARBA00023163"/>
    </source>
</evidence>
<comment type="caution">
    <text evidence="6">The sequence shown here is derived from an EMBL/GenBank/DDBJ whole genome shotgun (WGS) entry which is preliminary data.</text>
</comment>
<evidence type="ECO:0000256" key="4">
    <source>
        <dbReference type="PROSITE-ProRule" id="PRU00335"/>
    </source>
</evidence>
<dbReference type="Pfam" id="PF00440">
    <property type="entry name" value="TetR_N"/>
    <property type="match status" value="1"/>
</dbReference>
<accession>A0ABP3PHL8</accession>
<name>A0ABP3PHL8_SACER</name>
<keyword evidence="1" id="KW-0805">Transcription regulation</keyword>
<dbReference type="PANTHER" id="PTHR30055:SF238">
    <property type="entry name" value="MYCOFACTOCIN BIOSYNTHESIS TRANSCRIPTIONAL REGULATOR MFTR-RELATED"/>
    <property type="match status" value="1"/>
</dbReference>
<dbReference type="PANTHER" id="PTHR30055">
    <property type="entry name" value="HTH-TYPE TRANSCRIPTIONAL REGULATOR RUTR"/>
    <property type="match status" value="1"/>
</dbReference>
<dbReference type="PRINTS" id="PR00455">
    <property type="entry name" value="HTHTETR"/>
</dbReference>
<dbReference type="EMBL" id="BAAAGS010000129">
    <property type="protein sequence ID" value="GAA0566299.1"/>
    <property type="molecule type" value="Genomic_DNA"/>
</dbReference>
<dbReference type="SUPFAM" id="SSF46689">
    <property type="entry name" value="Homeodomain-like"/>
    <property type="match status" value="1"/>
</dbReference>
<evidence type="ECO:0000313" key="6">
    <source>
        <dbReference type="EMBL" id="GAA0566299.1"/>
    </source>
</evidence>
<protein>
    <submittedName>
        <fullName evidence="6">TetR family transcriptional regulator</fullName>
    </submittedName>
</protein>
<evidence type="ECO:0000259" key="5">
    <source>
        <dbReference type="PROSITE" id="PS50977"/>
    </source>
</evidence>
<dbReference type="InterPro" id="IPR023772">
    <property type="entry name" value="DNA-bd_HTH_TetR-type_CS"/>
</dbReference>
<feature type="DNA-binding region" description="H-T-H motif" evidence="4">
    <location>
        <begin position="29"/>
        <end position="48"/>
    </location>
</feature>
<reference evidence="7" key="1">
    <citation type="journal article" date="2019" name="Int. J. Syst. Evol. Microbiol.">
        <title>The Global Catalogue of Microorganisms (GCM) 10K type strain sequencing project: providing services to taxonomists for standard genome sequencing and annotation.</title>
        <authorList>
            <consortium name="The Broad Institute Genomics Platform"/>
            <consortium name="The Broad Institute Genome Sequencing Center for Infectious Disease"/>
            <person name="Wu L."/>
            <person name="Ma J."/>
        </authorList>
    </citation>
    <scope>NUCLEOTIDE SEQUENCE [LARGE SCALE GENOMIC DNA]</scope>
    <source>
        <strain evidence="7">JCM 10303</strain>
    </source>
</reference>
<evidence type="ECO:0000256" key="2">
    <source>
        <dbReference type="ARBA" id="ARBA00023125"/>
    </source>
</evidence>
<sequence length="188" mass="21223">MGRWPAGAQERLQRAAIELFSERGYERTTVADITQSAGLTERTFYNHFVDKREVLFPDQDRFIADVVEAVGAAPADRSPLDVIIAALTVDTEWFDRRRDAAQRRRRILDTRAELRERELAKMAALDTAITGALRARGSSNTSAALTAAAAVAAYRLGTDNWLADPRGRTLRHHLRSIFEELRRTAENW</sequence>
<dbReference type="RefSeq" id="WP_011873739.1">
    <property type="nucleotide sequence ID" value="NZ_BAAAGS010000129.1"/>
</dbReference>
<dbReference type="PROSITE" id="PS01081">
    <property type="entry name" value="HTH_TETR_1"/>
    <property type="match status" value="1"/>
</dbReference>
<keyword evidence="3" id="KW-0804">Transcription</keyword>
<proteinExistence type="predicted"/>
<gene>
    <name evidence="6" type="ORF">GCM10009533_72050</name>
</gene>
<dbReference type="InterPro" id="IPR009057">
    <property type="entry name" value="Homeodomain-like_sf"/>
</dbReference>
<keyword evidence="2 4" id="KW-0238">DNA-binding</keyword>
<dbReference type="Gene3D" id="1.10.357.10">
    <property type="entry name" value="Tetracycline Repressor, domain 2"/>
    <property type="match status" value="1"/>
</dbReference>
<keyword evidence="7" id="KW-1185">Reference proteome</keyword>
<evidence type="ECO:0000256" key="1">
    <source>
        <dbReference type="ARBA" id="ARBA00023015"/>
    </source>
</evidence>